<keyword evidence="4 5" id="KW-0472">Membrane</keyword>
<dbReference type="GO" id="GO:0016020">
    <property type="term" value="C:membrane"/>
    <property type="evidence" value="ECO:0007669"/>
    <property type="project" value="UniProtKB-SubCell"/>
</dbReference>
<dbReference type="InterPro" id="IPR002781">
    <property type="entry name" value="TM_pro_TauE-like"/>
</dbReference>
<keyword evidence="7" id="KW-1185">Reference proteome</keyword>
<keyword evidence="3 5" id="KW-1133">Transmembrane helix</keyword>
<evidence type="ECO:0000256" key="2">
    <source>
        <dbReference type="ARBA" id="ARBA00022692"/>
    </source>
</evidence>
<dbReference type="PANTHER" id="PTHR14255:SF3">
    <property type="entry name" value="SULFITE EXPORTER TAUE_SAFE FAMILY PROTEIN 5-RELATED"/>
    <property type="match status" value="1"/>
</dbReference>
<dbReference type="PANTHER" id="PTHR14255">
    <property type="entry name" value="CEREBLON"/>
    <property type="match status" value="1"/>
</dbReference>
<evidence type="ECO:0000256" key="3">
    <source>
        <dbReference type="ARBA" id="ARBA00022989"/>
    </source>
</evidence>
<evidence type="ECO:0000256" key="4">
    <source>
        <dbReference type="ARBA" id="ARBA00023136"/>
    </source>
</evidence>
<evidence type="ECO:0000313" key="6">
    <source>
        <dbReference type="EMBL" id="KAK6587892.1"/>
    </source>
</evidence>
<evidence type="ECO:0000256" key="1">
    <source>
        <dbReference type="ARBA" id="ARBA00004141"/>
    </source>
</evidence>
<protein>
    <submittedName>
        <fullName evidence="6">Membrane associated protein</fullName>
    </submittedName>
</protein>
<feature type="transmembrane region" description="Helical" evidence="5">
    <location>
        <begin position="90"/>
        <end position="110"/>
    </location>
</feature>
<comment type="caution">
    <text evidence="6">The sequence shown here is derived from an EMBL/GenBank/DDBJ whole genome shotgun (WGS) entry which is preliminary data.</text>
</comment>
<dbReference type="GO" id="GO:0031464">
    <property type="term" value="C:Cul4A-RING E3 ubiquitin ligase complex"/>
    <property type="evidence" value="ECO:0007669"/>
    <property type="project" value="TreeGrafter"/>
</dbReference>
<proteinExistence type="predicted"/>
<feature type="transmembrane region" description="Helical" evidence="5">
    <location>
        <begin position="274"/>
        <end position="291"/>
    </location>
</feature>
<dbReference type="Proteomes" id="UP001311799">
    <property type="component" value="Unassembled WGS sequence"/>
</dbReference>
<feature type="transmembrane region" description="Helical" evidence="5">
    <location>
        <begin position="383"/>
        <end position="406"/>
    </location>
</feature>
<sequence>MAFYKCKILNSIIFVTYFILLFESVLSNSDSKENGENLIRTIYDLNKKDILSLIVIGLIGSIAVSVGGGAGIISMPIFLSLMRIPFSQAVSFSSSIILGGIICALSANVFQKKCEFPEYLDAIEFLKIKLKEYNENEYKTSIKPINDTSLIDIQFVLFIAPLLTDGSLIGMAIARTIPDTLSMFILICLLSYALKSSITRFINLRKLESNSSRNQLKEFKSNYNKNEENFKAILYLYTTSVISFKYIQNFSDYPFINKEELIFFENQEYSNLKYWVYFTILCLISISISFIDSGIFFKRGTIAYYVFKILCIFILLLFPVIVLPKQKLNLISSIINSENRLIKVYNRIFKNKELEFQQIDIISYIFSKTHCNTVNYFLSSFELFSVGVIGGITGASGGILISTILFTSQIDSSSIAANNSTCLLVSTLICFLTYLFEGRIMIDLALLIIFISIICTLIGKNVIDYYVKKYKMSSILTSILILLISSSLIYIGQKVVRNSLFIR</sequence>
<feature type="transmembrane region" description="Helical" evidence="5">
    <location>
        <begin position="153"/>
        <end position="174"/>
    </location>
</feature>
<feature type="transmembrane region" description="Helical" evidence="5">
    <location>
        <begin position="303"/>
        <end position="323"/>
    </location>
</feature>
<dbReference type="Pfam" id="PF01925">
    <property type="entry name" value="TauE"/>
    <property type="match status" value="1"/>
</dbReference>
<reference evidence="6 7" key="1">
    <citation type="submission" date="2023-10" db="EMBL/GenBank/DDBJ databases">
        <title>Comparative genomics analysis reveals potential genetic determinants of host preference in Cryptosporidium xiaoi.</title>
        <authorList>
            <person name="Xiao L."/>
            <person name="Li J."/>
        </authorList>
    </citation>
    <scope>NUCLEOTIDE SEQUENCE [LARGE SCALE GENOMIC DNA]</scope>
    <source>
        <strain evidence="6 7">52996</strain>
    </source>
</reference>
<feature type="transmembrane region" description="Helical" evidence="5">
    <location>
        <begin position="475"/>
        <end position="493"/>
    </location>
</feature>
<organism evidence="6 7">
    <name type="scientific">Cryptosporidium xiaoi</name>
    <dbReference type="NCBI Taxonomy" id="659607"/>
    <lineage>
        <taxon>Eukaryota</taxon>
        <taxon>Sar</taxon>
        <taxon>Alveolata</taxon>
        <taxon>Apicomplexa</taxon>
        <taxon>Conoidasida</taxon>
        <taxon>Coccidia</taxon>
        <taxon>Eucoccidiorida</taxon>
        <taxon>Eimeriorina</taxon>
        <taxon>Cryptosporidiidae</taxon>
        <taxon>Cryptosporidium</taxon>
    </lineage>
</organism>
<dbReference type="EMBL" id="JAWDEY010000036">
    <property type="protein sequence ID" value="KAK6587892.1"/>
    <property type="molecule type" value="Genomic_DNA"/>
</dbReference>
<feature type="transmembrane region" description="Helical" evidence="5">
    <location>
        <begin position="181"/>
        <end position="202"/>
    </location>
</feature>
<evidence type="ECO:0000256" key="5">
    <source>
        <dbReference type="SAM" id="Phobius"/>
    </source>
</evidence>
<dbReference type="AlphaFoldDB" id="A0AAV9XVH5"/>
<gene>
    <name evidence="6" type="ORF">RS030_81322</name>
</gene>
<accession>A0AAV9XVH5</accession>
<feature type="transmembrane region" description="Helical" evidence="5">
    <location>
        <begin position="442"/>
        <end position="463"/>
    </location>
</feature>
<feature type="transmembrane region" description="Helical" evidence="5">
    <location>
        <begin position="51"/>
        <end position="78"/>
    </location>
</feature>
<feature type="transmembrane region" description="Helical" evidence="5">
    <location>
        <begin position="418"/>
        <end position="436"/>
    </location>
</feature>
<comment type="subcellular location">
    <subcellularLocation>
        <location evidence="1">Membrane</location>
        <topology evidence="1">Multi-pass membrane protein</topology>
    </subcellularLocation>
</comment>
<name>A0AAV9XVH5_9CRYT</name>
<keyword evidence="2 5" id="KW-0812">Transmembrane</keyword>
<evidence type="ECO:0000313" key="7">
    <source>
        <dbReference type="Proteomes" id="UP001311799"/>
    </source>
</evidence>
<dbReference type="GO" id="GO:0016567">
    <property type="term" value="P:protein ubiquitination"/>
    <property type="evidence" value="ECO:0007669"/>
    <property type="project" value="TreeGrafter"/>
</dbReference>